<dbReference type="Proteomes" id="UP001299283">
    <property type="component" value="Unassembled WGS sequence"/>
</dbReference>
<reference evidence="2 3" key="1">
    <citation type="submission" date="2023-12" db="EMBL/GenBank/DDBJ databases">
        <title>Description of new species of Mycobacterium terrae complex isolated from sewage at the Sao Paulo Zoological Park Foundation in Brazil.</title>
        <authorList>
            <person name="Romagnoli C.L."/>
            <person name="Conceicao E.C."/>
            <person name="Machado E."/>
            <person name="Barreto L.B.P.F."/>
            <person name="Sharma A."/>
            <person name="Silva N.M."/>
            <person name="Marques L.E."/>
            <person name="Juliana M.A."/>
            <person name="Lourenco M.C.S."/>
            <person name="Digiampietri L.A."/>
            <person name="Suffys P.N."/>
            <person name="Viana-Niero C."/>
        </authorList>
    </citation>
    <scope>NUCLEOTIDE SEQUENCE [LARGE SCALE GENOMIC DNA]</scope>
    <source>
        <strain evidence="2 3">MYC017</strain>
    </source>
</reference>
<organism evidence="2 3">
    <name type="scientific">[Mycobacterium] vasticus</name>
    <dbReference type="NCBI Taxonomy" id="2875777"/>
    <lineage>
        <taxon>Bacteria</taxon>
        <taxon>Bacillati</taxon>
        <taxon>Actinomycetota</taxon>
        <taxon>Actinomycetes</taxon>
        <taxon>Mycobacteriales</taxon>
        <taxon>Mycobacteriaceae</taxon>
        <taxon>Mycolicibacter</taxon>
    </lineage>
</organism>
<dbReference type="Pfam" id="PF04480">
    <property type="entry name" value="DUF559"/>
    <property type="match status" value="1"/>
</dbReference>
<dbReference type="InterPro" id="IPR011335">
    <property type="entry name" value="Restrct_endonuc-II-like"/>
</dbReference>
<dbReference type="RefSeq" id="WP_225397735.1">
    <property type="nucleotide sequence ID" value="NZ_JAYJJQ010000031.1"/>
</dbReference>
<comment type="caution">
    <text evidence="2">The sequence shown here is derived from an EMBL/GenBank/DDBJ whole genome shotgun (WGS) entry which is preliminary data.</text>
</comment>
<evidence type="ECO:0000259" key="1">
    <source>
        <dbReference type="Pfam" id="PF04480"/>
    </source>
</evidence>
<dbReference type="InterPro" id="IPR007569">
    <property type="entry name" value="DUF559"/>
</dbReference>
<evidence type="ECO:0000313" key="2">
    <source>
        <dbReference type="EMBL" id="MEB3071634.1"/>
    </source>
</evidence>
<dbReference type="Gene3D" id="3.40.960.10">
    <property type="entry name" value="VSR Endonuclease"/>
    <property type="match status" value="1"/>
</dbReference>
<keyword evidence="3" id="KW-1185">Reference proteome</keyword>
<evidence type="ECO:0000313" key="3">
    <source>
        <dbReference type="Proteomes" id="UP001299283"/>
    </source>
</evidence>
<proteinExistence type="predicted"/>
<sequence>MNPDLLELLVHQGGVVTCGQALNHLSRRGLRDAVKDQQLQQLWHGIYGSGEPSVELRLRGLDLLTGTRVATCLDTAAAAHGFDVQGRPQLHVLNPEGRQLRPVDGLVVHRREGAPLVEVDGRLTTAPAWTAIETARSLWRPRALATLDAALRSGTCTDRELWWAAEQQAGRREIVKVRGLLPLADSRAESAMESETRLVMVDGGLPAPELQYEIVDRQGRTWRVDFAWPQHRVAVEYDGLEWHSGVEALRYDRRRRAALQDMGWVVLAVIVDDVRDRPYELLRRIRSQLARAA</sequence>
<accession>A0ABU5Z2K2</accession>
<dbReference type="EMBL" id="JAYJJQ010000031">
    <property type="protein sequence ID" value="MEB3071634.1"/>
    <property type="molecule type" value="Genomic_DNA"/>
</dbReference>
<dbReference type="SUPFAM" id="SSF52980">
    <property type="entry name" value="Restriction endonuclease-like"/>
    <property type="match status" value="1"/>
</dbReference>
<protein>
    <submittedName>
        <fullName evidence="2">DUF559 domain-containing protein</fullName>
    </submittedName>
</protein>
<gene>
    <name evidence="2" type="ORF">K5L39_20880</name>
</gene>
<name>A0ABU5Z2K2_9MYCO</name>
<feature type="domain" description="DUF559" evidence="1">
    <location>
        <begin position="223"/>
        <end position="289"/>
    </location>
</feature>